<dbReference type="CDD" id="cd00143">
    <property type="entry name" value="PP2Cc"/>
    <property type="match status" value="1"/>
</dbReference>
<dbReference type="Pfam" id="PF13672">
    <property type="entry name" value="PP2C_2"/>
    <property type="match status" value="1"/>
</dbReference>
<evidence type="ECO:0000313" key="3">
    <source>
        <dbReference type="Proteomes" id="UP000315344"/>
    </source>
</evidence>
<dbReference type="InterPro" id="IPR015655">
    <property type="entry name" value="PP2C"/>
</dbReference>
<proteinExistence type="predicted"/>
<reference evidence="2 3" key="1">
    <citation type="journal article" date="2017" name="Nat. Commun.">
        <title>In situ click chemistry generation of cyclooxygenase-2 inhibitors.</title>
        <authorList>
            <person name="Bhardwaj A."/>
            <person name="Kaur J."/>
            <person name="Wuest M."/>
            <person name="Wuest F."/>
        </authorList>
    </citation>
    <scope>NUCLEOTIDE SEQUENCE [LARGE SCALE GENOMIC DNA]</scope>
    <source>
        <strain evidence="2">S2_012_000_R3_94</strain>
    </source>
</reference>
<dbReference type="Proteomes" id="UP000315344">
    <property type="component" value="Unassembled WGS sequence"/>
</dbReference>
<dbReference type="AlphaFoldDB" id="A0A533ICA9"/>
<dbReference type="PANTHER" id="PTHR47992">
    <property type="entry name" value="PROTEIN PHOSPHATASE"/>
    <property type="match status" value="1"/>
</dbReference>
<comment type="caution">
    <text evidence="2">The sequence shown here is derived from an EMBL/GenBank/DDBJ whole genome shotgun (WGS) entry which is preliminary data.</text>
</comment>
<dbReference type="Gene3D" id="3.60.40.10">
    <property type="entry name" value="PPM-type phosphatase domain"/>
    <property type="match status" value="1"/>
</dbReference>
<gene>
    <name evidence="2" type="ORF">DI616_01925</name>
</gene>
<organism evidence="2 3">
    <name type="scientific">Paracoccus denitrificans</name>
    <dbReference type="NCBI Taxonomy" id="266"/>
    <lineage>
        <taxon>Bacteria</taxon>
        <taxon>Pseudomonadati</taxon>
        <taxon>Pseudomonadota</taxon>
        <taxon>Alphaproteobacteria</taxon>
        <taxon>Rhodobacterales</taxon>
        <taxon>Paracoccaceae</taxon>
        <taxon>Paracoccus</taxon>
    </lineage>
</organism>
<dbReference type="SMART" id="SM00332">
    <property type="entry name" value="PP2Cc"/>
    <property type="match status" value="1"/>
</dbReference>
<dbReference type="SUPFAM" id="SSF81606">
    <property type="entry name" value="PP2C-like"/>
    <property type="match status" value="1"/>
</dbReference>
<dbReference type="InterPro" id="IPR036457">
    <property type="entry name" value="PPM-type-like_dom_sf"/>
</dbReference>
<protein>
    <submittedName>
        <fullName evidence="2">Serine/threonine-protein phosphatase</fullName>
    </submittedName>
</protein>
<name>A0A533ICA9_PARDE</name>
<evidence type="ECO:0000313" key="2">
    <source>
        <dbReference type="EMBL" id="TKW68773.1"/>
    </source>
</evidence>
<dbReference type="PROSITE" id="PS51746">
    <property type="entry name" value="PPM_2"/>
    <property type="match status" value="1"/>
</dbReference>
<dbReference type="InterPro" id="IPR001932">
    <property type="entry name" value="PPM-type_phosphatase-like_dom"/>
</dbReference>
<dbReference type="GO" id="GO:0004722">
    <property type="term" value="F:protein serine/threonine phosphatase activity"/>
    <property type="evidence" value="ECO:0007669"/>
    <property type="project" value="InterPro"/>
</dbReference>
<dbReference type="SMART" id="SM00331">
    <property type="entry name" value="PP2C_SIG"/>
    <property type="match status" value="1"/>
</dbReference>
<feature type="domain" description="PPM-type phosphatase" evidence="1">
    <location>
        <begin position="11"/>
        <end position="243"/>
    </location>
</feature>
<dbReference type="EMBL" id="VAFL01000001">
    <property type="protein sequence ID" value="TKW68773.1"/>
    <property type="molecule type" value="Genomic_DNA"/>
</dbReference>
<evidence type="ECO:0000259" key="1">
    <source>
        <dbReference type="PROSITE" id="PS51746"/>
    </source>
</evidence>
<sequence length="254" mass="27371">MTHGQFALSFRAAARSHEGLVRRYNEDSFASIPELALWVVADGMGGHAAGDVASRMIVEEMASIGVPISAADQRARFRERLDRAHHRIRSYAAENTLDTVGATVAALMIFGTELTCAWAGDSRVYLLRKGRLTSLSRDHSEVAAMIAEGTITEEEARNSPRRNVITRAIGIGAEAEPEMVTGVAAPGDRFLICSDGLTEHLDDVAIAHVLGRDESPDETADLLVSLTLERGAKDNVTVIVIDASTLPDTFDAED</sequence>
<accession>A0A533ICA9</accession>